<dbReference type="PANTHER" id="PTHR10126">
    <property type="entry name" value="TATA-BOX BINDING PROTEIN"/>
    <property type="match status" value="1"/>
</dbReference>
<dbReference type="InterPro" id="IPR000814">
    <property type="entry name" value="TBP"/>
</dbReference>
<dbReference type="CDD" id="cd00652">
    <property type="entry name" value="TBP_TLF"/>
    <property type="match status" value="1"/>
</dbReference>
<dbReference type="Gene3D" id="3.30.310.10">
    <property type="entry name" value="TATA-Binding Protein"/>
    <property type="match status" value="2"/>
</dbReference>
<keyword evidence="4" id="KW-0238">DNA-binding</keyword>
<evidence type="ECO:0000256" key="3">
    <source>
        <dbReference type="ARBA" id="ARBA00023015"/>
    </source>
</evidence>
<proteinExistence type="inferred from homology"/>
<evidence type="ECO:0000256" key="4">
    <source>
        <dbReference type="ARBA" id="ARBA00023125"/>
    </source>
</evidence>
<accession>A0A2S2Q416</accession>
<evidence type="ECO:0000256" key="6">
    <source>
        <dbReference type="ARBA" id="ARBA00023242"/>
    </source>
</evidence>
<protein>
    <submittedName>
        <fullName evidence="8">TATA box-binding protein-like protein 1</fullName>
    </submittedName>
</protein>
<dbReference type="GO" id="GO:0006352">
    <property type="term" value="P:DNA-templated transcription initiation"/>
    <property type="evidence" value="ECO:0007669"/>
    <property type="project" value="InterPro"/>
</dbReference>
<evidence type="ECO:0000256" key="1">
    <source>
        <dbReference type="ARBA" id="ARBA00004123"/>
    </source>
</evidence>
<dbReference type="EMBL" id="GGMS01003264">
    <property type="protein sequence ID" value="MBY72467.1"/>
    <property type="molecule type" value="Transcribed_RNA"/>
</dbReference>
<evidence type="ECO:0000256" key="5">
    <source>
        <dbReference type="ARBA" id="ARBA00023163"/>
    </source>
</evidence>
<comment type="subcellular location">
    <subcellularLocation>
        <location evidence="1">Nucleus</location>
    </subcellularLocation>
</comment>
<keyword evidence="5" id="KW-0804">Transcription</keyword>
<dbReference type="GO" id="GO:0005634">
    <property type="term" value="C:nucleus"/>
    <property type="evidence" value="ECO:0007669"/>
    <property type="project" value="UniProtKB-SubCell"/>
</dbReference>
<name>A0A2S2Q416_9HEMI</name>
<dbReference type="InterPro" id="IPR012295">
    <property type="entry name" value="TBP_dom_sf"/>
</dbReference>
<dbReference type="Pfam" id="PF00352">
    <property type="entry name" value="TBP"/>
    <property type="match status" value="2"/>
</dbReference>
<evidence type="ECO:0000256" key="2">
    <source>
        <dbReference type="ARBA" id="ARBA00005560"/>
    </source>
</evidence>
<sequence length="291" mass="33482">MTIIIQYYRLNHISTTDRHLDLESNMNESVLNANMIYYNHDLRIQEENTMSNESIQVGLNTTDNVHIVINNVTSNFKTKTHLDLRNLARRGYNTEYKREQGKLIMKLRKPKTTANIWSKGKVICVGCSSEHEARIASRRVARIIQKLGYPEVKFCSYKVTNILATCTLPFPIRIISFAEKYKANTEYEPELNPGVMYRTKEFKATLQIFSSGKISVHAQSEALIRRAVEYIYPLVWPFRREQESNVQPPMTIEEIQAPEQKTESTTGDQGSVYHRPGGEFIGSCQLNTLVL</sequence>
<feature type="region of interest" description="Disordered" evidence="7">
    <location>
        <begin position="255"/>
        <end position="274"/>
    </location>
</feature>
<dbReference type="AlphaFoldDB" id="A0A2S2Q416"/>
<organism evidence="8">
    <name type="scientific">Sipha flava</name>
    <name type="common">yellow sugarcane aphid</name>
    <dbReference type="NCBI Taxonomy" id="143950"/>
    <lineage>
        <taxon>Eukaryota</taxon>
        <taxon>Metazoa</taxon>
        <taxon>Ecdysozoa</taxon>
        <taxon>Arthropoda</taxon>
        <taxon>Hexapoda</taxon>
        <taxon>Insecta</taxon>
        <taxon>Pterygota</taxon>
        <taxon>Neoptera</taxon>
        <taxon>Paraneoptera</taxon>
        <taxon>Hemiptera</taxon>
        <taxon>Sternorrhyncha</taxon>
        <taxon>Aphidomorpha</taxon>
        <taxon>Aphidoidea</taxon>
        <taxon>Aphididae</taxon>
        <taxon>Sipha</taxon>
    </lineage>
</organism>
<dbReference type="SUPFAM" id="SSF55945">
    <property type="entry name" value="TATA-box binding protein-like"/>
    <property type="match status" value="2"/>
</dbReference>
<dbReference type="GO" id="GO:0003677">
    <property type="term" value="F:DNA binding"/>
    <property type="evidence" value="ECO:0007669"/>
    <property type="project" value="UniProtKB-KW"/>
</dbReference>
<evidence type="ECO:0000256" key="7">
    <source>
        <dbReference type="SAM" id="MobiDB-lite"/>
    </source>
</evidence>
<reference evidence="8" key="1">
    <citation type="submission" date="2018-04" db="EMBL/GenBank/DDBJ databases">
        <title>Transcriptome assembly of Sipha flava.</title>
        <authorList>
            <person name="Scully E.D."/>
            <person name="Geib S.M."/>
            <person name="Palmer N.A."/>
            <person name="Koch K."/>
            <person name="Bradshaw J."/>
            <person name="Heng-Moss T."/>
            <person name="Sarath G."/>
        </authorList>
    </citation>
    <scope>NUCLEOTIDE SEQUENCE</scope>
</reference>
<comment type="similarity">
    <text evidence="2">Belongs to the TBP family.</text>
</comment>
<keyword evidence="6" id="KW-0539">Nucleus</keyword>
<keyword evidence="3" id="KW-0805">Transcription regulation</keyword>
<dbReference type="OrthoDB" id="2127950at2759"/>
<evidence type="ECO:0000313" key="8">
    <source>
        <dbReference type="EMBL" id="MBY72467.1"/>
    </source>
</evidence>
<dbReference type="PRINTS" id="PR00686">
    <property type="entry name" value="TIFACTORIID"/>
</dbReference>
<gene>
    <name evidence="8" type="primary">tbpl1_0</name>
    <name evidence="8" type="ORF">g.16880</name>
</gene>
<dbReference type="FunFam" id="3.30.310.10:FF:000005">
    <property type="entry name" value="TATA box-binding protein-like 1"/>
    <property type="match status" value="1"/>
</dbReference>